<gene>
    <name evidence="1" type="ORF">DILT_LOCUS18483</name>
</gene>
<accession>A0A3P7NLE2</accession>
<dbReference type="OrthoDB" id="372624at2759"/>
<organism evidence="1 2">
    <name type="scientific">Dibothriocephalus latus</name>
    <name type="common">Fish tapeworm</name>
    <name type="synonym">Diphyllobothrium latum</name>
    <dbReference type="NCBI Taxonomy" id="60516"/>
    <lineage>
        <taxon>Eukaryota</taxon>
        <taxon>Metazoa</taxon>
        <taxon>Spiralia</taxon>
        <taxon>Lophotrochozoa</taxon>
        <taxon>Platyhelminthes</taxon>
        <taxon>Cestoda</taxon>
        <taxon>Eucestoda</taxon>
        <taxon>Diphyllobothriidea</taxon>
        <taxon>Diphyllobothriidae</taxon>
        <taxon>Dibothriocephalus</taxon>
    </lineage>
</organism>
<evidence type="ECO:0000313" key="1">
    <source>
        <dbReference type="EMBL" id="VDN41240.1"/>
    </source>
</evidence>
<dbReference type="AlphaFoldDB" id="A0A3P7NLE2"/>
<reference evidence="1 2" key="1">
    <citation type="submission" date="2018-11" db="EMBL/GenBank/DDBJ databases">
        <authorList>
            <consortium name="Pathogen Informatics"/>
        </authorList>
    </citation>
    <scope>NUCLEOTIDE SEQUENCE [LARGE SCALE GENOMIC DNA]</scope>
</reference>
<sequence length="98" mass="10727">MLDPFIFRFEEDEEWDLVVKERIVSCSLSEPQRVIHDLILRDKSCERAVKSGSLVDLLTTMSAGVGTCVHPCLSAGSAVSQSKLFQSSLTGLLEDASP</sequence>
<name>A0A3P7NLE2_DIBLA</name>
<protein>
    <submittedName>
        <fullName evidence="1">Uncharacterized protein</fullName>
    </submittedName>
</protein>
<keyword evidence="2" id="KW-1185">Reference proteome</keyword>
<feature type="non-terminal residue" evidence="1">
    <location>
        <position position="98"/>
    </location>
</feature>
<dbReference type="Proteomes" id="UP000281553">
    <property type="component" value="Unassembled WGS sequence"/>
</dbReference>
<dbReference type="EMBL" id="UYRU01100867">
    <property type="protein sequence ID" value="VDN41240.1"/>
    <property type="molecule type" value="Genomic_DNA"/>
</dbReference>
<proteinExistence type="predicted"/>
<evidence type="ECO:0000313" key="2">
    <source>
        <dbReference type="Proteomes" id="UP000281553"/>
    </source>
</evidence>